<feature type="coiled-coil region" evidence="1">
    <location>
        <begin position="507"/>
        <end position="578"/>
    </location>
</feature>
<feature type="transmembrane region" description="Helical" evidence="2">
    <location>
        <begin position="469"/>
        <end position="501"/>
    </location>
</feature>
<dbReference type="SUPFAM" id="SSF52540">
    <property type="entry name" value="P-loop containing nucleoside triphosphate hydrolases"/>
    <property type="match status" value="1"/>
</dbReference>
<dbReference type="SMR" id="A0A2T0LJ92"/>
<feature type="domain" description="YhaN AAA" evidence="3">
    <location>
        <begin position="1"/>
        <end position="50"/>
    </location>
</feature>
<comment type="caution">
    <text evidence="4">The sequence shown here is derived from an EMBL/GenBank/DDBJ whole genome shotgun (WGS) entry which is preliminary data.</text>
</comment>
<keyword evidence="5" id="KW-1185">Reference proteome</keyword>
<sequence>MRISRVFFRGFGRWVGQSFRFSEGINLIEAPNESGKSTLLQGITALLYGGKKEGVNKRQRASWHERFQPWQGREYGGEIDFQIGDREYRLIRSLEWPEDREQLVDLKTGRDVTEEYPFDARKDRRFVETHLGLSREMFRRIVFLTSESLAGEEQVVERIRRLIAQGEETEITPVLNWLESEIQRIGKTPQARTKPYGMAVSRRDSLERDVTEIRSTLQELDKDKQRLGEMRERLRALESERERAGKRLGQLRERLEAAKRRTALDQRRNYLAVQAESMREKLNSLADLEREETALREKRKEEEPPHLLTREEWEELRQLAEERNDARRRLSENAERYRKAKEELSFLEEEKSWLLELDEEEMQRHLYRLEEVLQREEEIAQAAEGEAEVEEDESDLRRLEEDCMAMSDLQGREDVYRREKRRCEEEVSFLARQVELQEKRKARQQREEMLREALDALVPPVPTDAPWKWMWISGLALTVALIVLWPWGSVVTLLFSAFAAYRWMKQRAMDREALENWELRRRRLEEDWNKLRQEADSDGAETEKWDTKQMLQDARNHLDQLERELDEVLRQQEAILRRWDADSALDLYRKRDRIQERKREVEWARSAREKNRSRLAELRRDAEAWNDSLLERLGPFDPEQWHASLSQVLREAREVKERVHRLRTDLEALRADSSRWEAVRAETVRRLQPWFERLGTDQFPEWEEWFLRSERVRELDDRLEEIEEKAARLKQLREEEEWDKRLEELEQELVELEQRLYEEEAESEVPDEEELRKQVMQAETEFQALEEQCRKQSEEVFRLSTRIHTRLDRIPPLSDAESLLREAEERVAELEEERTALEIAKEELAAALRQVQEDIAPRLTPHASHWIREVTRGRYENLMIDPTDGIRLSVFVPETGERKEIDQLSQGTIDQMYFALRLALIRLFSEAGKTPLPIILDDSLVHFDEDRLREALRILGKLSDEHQILLCTCQNRERLLLEEEGIAFQRVQLETSPQTAASGTG</sequence>
<dbReference type="Proteomes" id="UP000237797">
    <property type="component" value="Unassembled WGS sequence"/>
</dbReference>
<dbReference type="Pfam" id="PF13514">
    <property type="entry name" value="AAA_27"/>
    <property type="match status" value="1"/>
</dbReference>
<dbReference type="OrthoDB" id="9764467at2"/>
<evidence type="ECO:0000259" key="3">
    <source>
        <dbReference type="Pfam" id="PF13514"/>
    </source>
</evidence>
<dbReference type="RefSeq" id="WP_106343505.1">
    <property type="nucleotide sequence ID" value="NZ_PVNE01000001.1"/>
</dbReference>
<keyword evidence="2" id="KW-0812">Transmembrane</keyword>
<protein>
    <submittedName>
        <fullName evidence="4">Uncharacterized protein YhaN</fullName>
    </submittedName>
</protein>
<keyword evidence="2" id="KW-1133">Transmembrane helix</keyword>
<feature type="coiled-coil region" evidence="1">
    <location>
        <begin position="203"/>
        <end position="456"/>
    </location>
</feature>
<evidence type="ECO:0000313" key="4">
    <source>
        <dbReference type="EMBL" id="PRX42547.1"/>
    </source>
</evidence>
<dbReference type="EMBL" id="PVNE01000001">
    <property type="protein sequence ID" value="PRX42547.1"/>
    <property type="molecule type" value="Genomic_DNA"/>
</dbReference>
<evidence type="ECO:0000256" key="1">
    <source>
        <dbReference type="SAM" id="Coils"/>
    </source>
</evidence>
<reference evidence="4 5" key="1">
    <citation type="submission" date="2018-03" db="EMBL/GenBank/DDBJ databases">
        <title>Genomic Encyclopedia of Archaeal and Bacterial Type Strains, Phase II (KMG-II): from individual species to whole genera.</title>
        <authorList>
            <person name="Goeker M."/>
        </authorList>
    </citation>
    <scope>NUCLEOTIDE SEQUENCE [LARGE SCALE GENOMIC DNA]</scope>
    <source>
        <strain evidence="4 5">DSM 44946</strain>
    </source>
</reference>
<dbReference type="AlphaFoldDB" id="A0A2T0LJ92"/>
<dbReference type="InterPro" id="IPR038734">
    <property type="entry name" value="YhaN_AAA"/>
</dbReference>
<accession>A0A2T0LJ92</accession>
<feature type="coiled-coil region" evidence="1">
    <location>
        <begin position="608"/>
        <end position="672"/>
    </location>
</feature>
<dbReference type="PANTHER" id="PTHR41259">
    <property type="entry name" value="DOUBLE-STRAND BREAK REPAIR RAD50 ATPASE, PUTATIVE-RELATED"/>
    <property type="match status" value="1"/>
</dbReference>
<name>A0A2T0LJ92_9BACL</name>
<evidence type="ECO:0000256" key="2">
    <source>
        <dbReference type="SAM" id="Phobius"/>
    </source>
</evidence>
<feature type="coiled-coil region" evidence="1">
    <location>
        <begin position="712"/>
        <end position="854"/>
    </location>
</feature>
<dbReference type="InterPro" id="IPR027417">
    <property type="entry name" value="P-loop_NTPase"/>
</dbReference>
<proteinExistence type="predicted"/>
<dbReference type="PANTHER" id="PTHR41259:SF1">
    <property type="entry name" value="DOUBLE-STRAND BREAK REPAIR RAD50 ATPASE, PUTATIVE-RELATED"/>
    <property type="match status" value="1"/>
</dbReference>
<gene>
    <name evidence="4" type="ORF">CLV97_10135</name>
</gene>
<dbReference type="Gene3D" id="3.40.50.300">
    <property type="entry name" value="P-loop containing nucleotide triphosphate hydrolases"/>
    <property type="match status" value="2"/>
</dbReference>
<keyword evidence="1" id="KW-0175">Coiled coil</keyword>
<evidence type="ECO:0000313" key="5">
    <source>
        <dbReference type="Proteomes" id="UP000237797"/>
    </source>
</evidence>
<keyword evidence="2" id="KW-0472">Membrane</keyword>
<organism evidence="4 5">
    <name type="scientific">Planifilum fimeticola</name>
    <dbReference type="NCBI Taxonomy" id="201975"/>
    <lineage>
        <taxon>Bacteria</taxon>
        <taxon>Bacillati</taxon>
        <taxon>Bacillota</taxon>
        <taxon>Bacilli</taxon>
        <taxon>Bacillales</taxon>
        <taxon>Thermoactinomycetaceae</taxon>
        <taxon>Planifilum</taxon>
    </lineage>
</organism>